<dbReference type="Proteomes" id="UP000694406">
    <property type="component" value="Unplaced"/>
</dbReference>
<proteinExistence type="predicted"/>
<protein>
    <recommendedName>
        <fullName evidence="4">Secreted protein</fullName>
    </recommendedName>
</protein>
<evidence type="ECO:0000313" key="2">
    <source>
        <dbReference type="Ensembl" id="ENSLLTP00000022359.1"/>
    </source>
</evidence>
<feature type="signal peptide" evidence="1">
    <location>
        <begin position="1"/>
        <end position="19"/>
    </location>
</feature>
<reference evidence="2" key="2">
    <citation type="submission" date="2025-09" db="UniProtKB">
        <authorList>
            <consortium name="Ensembl"/>
        </authorList>
    </citation>
    <scope>IDENTIFICATION</scope>
</reference>
<sequence length="123" mass="13558">MRVGNHLPAFLLSCPFCFSCSCLLAALHTGVQEAAPLVPLLCCCHTPKAPESAPRWSWPQFLLRTQDPHLSPLQTPGLVRVLPHCLIPLPSAQAAGEPQHRMGEDGLFYAWGAWMHCSFLIFV</sequence>
<dbReference type="Ensembl" id="ENSLLTT00000023188.1">
    <property type="protein sequence ID" value="ENSLLTP00000022359.1"/>
    <property type="gene ID" value="ENSLLTG00000016638.1"/>
</dbReference>
<evidence type="ECO:0000256" key="1">
    <source>
        <dbReference type="SAM" id="SignalP"/>
    </source>
</evidence>
<evidence type="ECO:0008006" key="4">
    <source>
        <dbReference type="Google" id="ProtNLM"/>
    </source>
</evidence>
<keyword evidence="3" id="KW-1185">Reference proteome</keyword>
<feature type="chain" id="PRO_5034244944" description="Secreted protein" evidence="1">
    <location>
        <begin position="20"/>
        <end position="123"/>
    </location>
</feature>
<reference evidence="2" key="1">
    <citation type="submission" date="2025-08" db="UniProtKB">
        <authorList>
            <consortium name="Ensembl"/>
        </authorList>
    </citation>
    <scope>IDENTIFICATION</scope>
</reference>
<dbReference type="AlphaFoldDB" id="A0A8C5STV5"/>
<name>A0A8C5STV5_LATLA</name>
<evidence type="ECO:0000313" key="3">
    <source>
        <dbReference type="Proteomes" id="UP000694406"/>
    </source>
</evidence>
<keyword evidence="1" id="KW-0732">Signal</keyword>
<accession>A0A8C5STV5</accession>
<dbReference type="PROSITE" id="PS51257">
    <property type="entry name" value="PROKAR_LIPOPROTEIN"/>
    <property type="match status" value="1"/>
</dbReference>
<organism evidence="2 3">
    <name type="scientific">Laticauda laticaudata</name>
    <name type="common">Blue-ringed sea krait</name>
    <name type="synonym">Blue-lipped sea krait</name>
    <dbReference type="NCBI Taxonomy" id="8630"/>
    <lineage>
        <taxon>Eukaryota</taxon>
        <taxon>Metazoa</taxon>
        <taxon>Chordata</taxon>
        <taxon>Craniata</taxon>
        <taxon>Vertebrata</taxon>
        <taxon>Euteleostomi</taxon>
        <taxon>Lepidosauria</taxon>
        <taxon>Squamata</taxon>
        <taxon>Bifurcata</taxon>
        <taxon>Unidentata</taxon>
        <taxon>Episquamata</taxon>
        <taxon>Toxicofera</taxon>
        <taxon>Serpentes</taxon>
        <taxon>Colubroidea</taxon>
        <taxon>Elapidae</taxon>
        <taxon>Laticaudinae</taxon>
        <taxon>Laticauda</taxon>
    </lineage>
</organism>